<name>A0ABM1ZQC5_AEDAL</name>
<reference evidence="3" key="2">
    <citation type="submission" date="2025-05" db="UniProtKB">
        <authorList>
            <consortium name="EnsemblMetazoa"/>
        </authorList>
    </citation>
    <scope>IDENTIFICATION</scope>
    <source>
        <strain evidence="3">Foshan</strain>
    </source>
</reference>
<reference evidence="4" key="1">
    <citation type="journal article" date="2015" name="Proc. Natl. Acad. Sci. U.S.A.">
        <title>Genome sequence of the Asian Tiger mosquito, Aedes albopictus, reveals insights into its biology, genetics, and evolution.</title>
        <authorList>
            <person name="Chen X.G."/>
            <person name="Jiang X."/>
            <person name="Gu J."/>
            <person name="Xu M."/>
            <person name="Wu Y."/>
            <person name="Deng Y."/>
            <person name="Zhang C."/>
            <person name="Bonizzoni M."/>
            <person name="Dermauw W."/>
            <person name="Vontas J."/>
            <person name="Armbruster P."/>
            <person name="Huang X."/>
            <person name="Yang Y."/>
            <person name="Zhang H."/>
            <person name="He W."/>
            <person name="Peng H."/>
            <person name="Liu Y."/>
            <person name="Wu K."/>
            <person name="Chen J."/>
            <person name="Lirakis M."/>
            <person name="Topalis P."/>
            <person name="Van Leeuwen T."/>
            <person name="Hall A.B."/>
            <person name="Jiang X."/>
            <person name="Thorpe C."/>
            <person name="Mueller R.L."/>
            <person name="Sun C."/>
            <person name="Waterhouse R.M."/>
            <person name="Yan G."/>
            <person name="Tu Z.J."/>
            <person name="Fang X."/>
            <person name="James A.A."/>
        </authorList>
    </citation>
    <scope>NUCLEOTIDE SEQUENCE [LARGE SCALE GENOMIC DNA]</scope>
    <source>
        <strain evidence="4">Foshan</strain>
    </source>
</reference>
<evidence type="ECO:0000313" key="4">
    <source>
        <dbReference type="Proteomes" id="UP000069940"/>
    </source>
</evidence>
<keyword evidence="2" id="KW-0732">Signal</keyword>
<dbReference type="EnsemblMetazoa" id="AALFPA23_020650.R30486">
    <property type="protein sequence ID" value="AALFPA23_020650.P30486"/>
    <property type="gene ID" value="AALFPA23_020650"/>
</dbReference>
<feature type="transmembrane region" description="Helical" evidence="1">
    <location>
        <begin position="246"/>
        <end position="270"/>
    </location>
</feature>
<dbReference type="InterPro" id="IPR043504">
    <property type="entry name" value="Peptidase_S1_PA_chymotrypsin"/>
</dbReference>
<proteinExistence type="predicted"/>
<dbReference type="Gene3D" id="2.40.10.10">
    <property type="entry name" value="Trypsin-like serine proteases"/>
    <property type="match status" value="1"/>
</dbReference>
<dbReference type="RefSeq" id="XP_029732699.2">
    <property type="nucleotide sequence ID" value="XM_029876839.2"/>
</dbReference>
<keyword evidence="4" id="KW-1185">Reference proteome</keyword>
<sequence length="272" mass="29749">MSFDKMTPCILCTVLMVVSILVVEVVANQQTPWIVTIHQRWSNSSEMLVEKPCRGVLVDSSRVLTVNSCVRTGCPGVELVVESYCGVPDRMVFNVTEHPTADLAILFVDVPFPVNGSLVDFPDSGRKPSNSSVASLDTMSGMQEVPLFPDDPCLNTRDTTPQDKLFIVSKCDTVPGSPLFHHQNSNGTVLMALVSSIPSNCHTTPCRIHLTDISRHREWLATELRDQEPAPSIKLPKIPATVVFSFLKLLAVVSSLGGISFAFCCVMFLISN</sequence>
<dbReference type="SUPFAM" id="SSF50494">
    <property type="entry name" value="Trypsin-like serine proteases"/>
    <property type="match status" value="1"/>
</dbReference>
<feature type="chain" id="PRO_5045939547" description="Peptidase S1 domain-containing protein" evidence="2">
    <location>
        <begin position="28"/>
        <end position="272"/>
    </location>
</feature>
<dbReference type="Proteomes" id="UP000069940">
    <property type="component" value="Unassembled WGS sequence"/>
</dbReference>
<dbReference type="GeneID" id="115268715"/>
<evidence type="ECO:0000256" key="1">
    <source>
        <dbReference type="SAM" id="Phobius"/>
    </source>
</evidence>
<evidence type="ECO:0008006" key="5">
    <source>
        <dbReference type="Google" id="ProtNLM"/>
    </source>
</evidence>
<keyword evidence="1" id="KW-1133">Transmembrane helix</keyword>
<keyword evidence="1" id="KW-0812">Transmembrane</keyword>
<dbReference type="InterPro" id="IPR009003">
    <property type="entry name" value="Peptidase_S1_PA"/>
</dbReference>
<evidence type="ECO:0000256" key="2">
    <source>
        <dbReference type="SAM" id="SignalP"/>
    </source>
</evidence>
<feature type="signal peptide" evidence="2">
    <location>
        <begin position="1"/>
        <end position="27"/>
    </location>
</feature>
<evidence type="ECO:0000313" key="3">
    <source>
        <dbReference type="EnsemblMetazoa" id="AALFPA23_020650.P30486"/>
    </source>
</evidence>
<organism evidence="3 4">
    <name type="scientific">Aedes albopictus</name>
    <name type="common">Asian tiger mosquito</name>
    <name type="synonym">Stegomyia albopicta</name>
    <dbReference type="NCBI Taxonomy" id="7160"/>
    <lineage>
        <taxon>Eukaryota</taxon>
        <taxon>Metazoa</taxon>
        <taxon>Ecdysozoa</taxon>
        <taxon>Arthropoda</taxon>
        <taxon>Hexapoda</taxon>
        <taxon>Insecta</taxon>
        <taxon>Pterygota</taxon>
        <taxon>Neoptera</taxon>
        <taxon>Endopterygota</taxon>
        <taxon>Diptera</taxon>
        <taxon>Nematocera</taxon>
        <taxon>Culicoidea</taxon>
        <taxon>Culicidae</taxon>
        <taxon>Culicinae</taxon>
        <taxon>Aedini</taxon>
        <taxon>Aedes</taxon>
        <taxon>Stegomyia</taxon>
    </lineage>
</organism>
<keyword evidence="1" id="KW-0472">Membrane</keyword>
<accession>A0ABM1ZQC5</accession>
<protein>
    <recommendedName>
        <fullName evidence="5">Peptidase S1 domain-containing protein</fullName>
    </recommendedName>
</protein>